<evidence type="ECO:0000256" key="3">
    <source>
        <dbReference type="ARBA" id="ARBA00022723"/>
    </source>
</evidence>
<dbReference type="InterPro" id="IPR024934">
    <property type="entry name" value="Rubredoxin-like_dom"/>
</dbReference>
<dbReference type="InterPro" id="IPR009078">
    <property type="entry name" value="Ferritin-like_SF"/>
</dbReference>
<dbReference type="Proteomes" id="UP000183190">
    <property type="component" value="Unassembled WGS sequence"/>
</dbReference>
<keyword evidence="5" id="KW-0408">Iron</keyword>
<keyword evidence="3" id="KW-0479">Metal-binding</keyword>
<dbReference type="InterPro" id="IPR003251">
    <property type="entry name" value="Rr_diiron-bd_dom"/>
</dbReference>
<evidence type="ECO:0000256" key="1">
    <source>
        <dbReference type="ARBA" id="ARBA00001965"/>
    </source>
</evidence>
<dbReference type="GO" id="GO:0005506">
    <property type="term" value="F:iron ion binding"/>
    <property type="evidence" value="ECO:0007669"/>
    <property type="project" value="InterPro"/>
</dbReference>
<name>A0A1H6HPR8_RUMFL</name>
<dbReference type="SUPFAM" id="SSF57802">
    <property type="entry name" value="Rubredoxin-like"/>
    <property type="match status" value="1"/>
</dbReference>
<evidence type="ECO:0000313" key="8">
    <source>
        <dbReference type="EMBL" id="SEH37787.1"/>
    </source>
</evidence>
<dbReference type="InterPro" id="IPR048574">
    <property type="entry name" value="RUBY_RBDX"/>
</dbReference>
<dbReference type="PANTHER" id="PTHR43865">
    <property type="entry name" value="RUBRERYTHRIN-RELATED"/>
    <property type="match status" value="1"/>
</dbReference>
<dbReference type="Pfam" id="PF21349">
    <property type="entry name" value="RUBY_RBDX"/>
    <property type="match status" value="1"/>
</dbReference>
<dbReference type="GO" id="GO:0016491">
    <property type="term" value="F:oxidoreductase activity"/>
    <property type="evidence" value="ECO:0007669"/>
    <property type="project" value="InterPro"/>
</dbReference>
<dbReference type="Gene3D" id="1.20.1260.10">
    <property type="match status" value="1"/>
</dbReference>
<evidence type="ECO:0000256" key="2">
    <source>
        <dbReference type="ARBA" id="ARBA00022448"/>
    </source>
</evidence>
<dbReference type="SUPFAM" id="SSF47240">
    <property type="entry name" value="Ferritin-like"/>
    <property type="match status" value="1"/>
</dbReference>
<keyword evidence="4" id="KW-0249">Electron transport</keyword>
<dbReference type="EMBL" id="FNWV01000001">
    <property type="protein sequence ID" value="SEH37787.1"/>
    <property type="molecule type" value="Genomic_DNA"/>
</dbReference>
<dbReference type="Gene3D" id="2.20.28.10">
    <property type="match status" value="1"/>
</dbReference>
<dbReference type="RefSeq" id="WP_074714019.1">
    <property type="nucleotide sequence ID" value="NZ_FNWV01000001.1"/>
</dbReference>
<accession>A0A1H6HPR8</accession>
<dbReference type="OrthoDB" id="9799749at2"/>
<comment type="cofactor">
    <cofactor evidence="1">
        <name>Fe(3+)</name>
        <dbReference type="ChEBI" id="CHEBI:29034"/>
    </cofactor>
</comment>
<evidence type="ECO:0000259" key="7">
    <source>
        <dbReference type="PROSITE" id="PS50905"/>
    </source>
</evidence>
<gene>
    <name evidence="8" type="ORF">SAMN02910265_00165</name>
</gene>
<dbReference type="Pfam" id="PF02915">
    <property type="entry name" value="Rubrerythrin"/>
    <property type="match status" value="1"/>
</dbReference>
<dbReference type="InterPro" id="IPR052364">
    <property type="entry name" value="Rubrerythrin"/>
</dbReference>
<dbReference type="AlphaFoldDB" id="A0A1H6HPR8"/>
<dbReference type="PROSITE" id="PS50903">
    <property type="entry name" value="RUBREDOXIN_LIKE"/>
    <property type="match status" value="1"/>
</dbReference>
<dbReference type="InterPro" id="IPR012347">
    <property type="entry name" value="Ferritin-like"/>
</dbReference>
<dbReference type="CDD" id="cd00729">
    <property type="entry name" value="rubredoxin_SM"/>
    <property type="match status" value="1"/>
</dbReference>
<evidence type="ECO:0000259" key="6">
    <source>
        <dbReference type="PROSITE" id="PS50903"/>
    </source>
</evidence>
<keyword evidence="2" id="KW-0813">Transport</keyword>
<dbReference type="PANTHER" id="PTHR43865:SF1">
    <property type="entry name" value="RUBRERYTHRIN-RELATED"/>
    <property type="match status" value="1"/>
</dbReference>
<proteinExistence type="predicted"/>
<protein>
    <submittedName>
        <fullName evidence="8">Rubrerythrin</fullName>
    </submittedName>
</protein>
<evidence type="ECO:0000313" key="9">
    <source>
        <dbReference type="Proteomes" id="UP000183190"/>
    </source>
</evidence>
<evidence type="ECO:0000256" key="5">
    <source>
        <dbReference type="ARBA" id="ARBA00023004"/>
    </source>
</evidence>
<dbReference type="CDD" id="cd01041">
    <property type="entry name" value="Rubrerythrin"/>
    <property type="match status" value="1"/>
</dbReference>
<organism evidence="8 9">
    <name type="scientific">Ruminococcus flavefaciens</name>
    <dbReference type="NCBI Taxonomy" id="1265"/>
    <lineage>
        <taxon>Bacteria</taxon>
        <taxon>Bacillati</taxon>
        <taxon>Bacillota</taxon>
        <taxon>Clostridia</taxon>
        <taxon>Eubacteriales</taxon>
        <taxon>Oscillospiraceae</taxon>
        <taxon>Ruminococcus</taxon>
    </lineage>
</organism>
<sequence>MQTNFNDSQTKVNLMRAFAGECQSRQRYYQAALKAQQQNLVGLERMFRFTAEQEERHAMVFWKLMKEAAGQSIDISAGFPADVFDEVQQLLDASGKEEEKEFSVVYPDFARIAANEGFQDTASKFRMIAEIEDSHRKRFAYYAKLYREDKLFRSDDTEQRWICLNCGHIHTGTEPPRDCPVCNVQQGYFIREAEAAFTSCDIIGK</sequence>
<feature type="domain" description="Rubredoxin-like" evidence="6">
    <location>
        <begin position="158"/>
        <end position="192"/>
    </location>
</feature>
<reference evidence="8 9" key="1">
    <citation type="submission" date="2016-10" db="EMBL/GenBank/DDBJ databases">
        <authorList>
            <person name="de Groot N.N."/>
        </authorList>
    </citation>
    <scope>NUCLEOTIDE SEQUENCE [LARGE SCALE GENOMIC DNA]</scope>
    <source>
        <strain evidence="8 9">YAD2003</strain>
    </source>
</reference>
<dbReference type="PROSITE" id="PS50905">
    <property type="entry name" value="FERRITIN_LIKE"/>
    <property type="match status" value="1"/>
</dbReference>
<feature type="domain" description="Ferritin-like diiron" evidence="7">
    <location>
        <begin position="4"/>
        <end position="150"/>
    </location>
</feature>
<evidence type="ECO:0000256" key="4">
    <source>
        <dbReference type="ARBA" id="ARBA00022982"/>
    </source>
</evidence>
<dbReference type="InterPro" id="IPR009040">
    <property type="entry name" value="Ferritin-like_diiron"/>
</dbReference>